<name>A0ABS0J5Y8_9BACT</name>
<dbReference type="EMBL" id="VRYY01000398">
    <property type="protein sequence ID" value="MBG3877869.1"/>
    <property type="molecule type" value="Genomic_DNA"/>
</dbReference>
<dbReference type="Pfam" id="PF08668">
    <property type="entry name" value="HDOD"/>
    <property type="match status" value="1"/>
</dbReference>
<dbReference type="InterPro" id="IPR035919">
    <property type="entry name" value="EAL_sf"/>
</dbReference>
<proteinExistence type="predicted"/>
<dbReference type="InterPro" id="IPR013976">
    <property type="entry name" value="HDOD"/>
</dbReference>
<organism evidence="3 4">
    <name type="scientific">Nitratidesulfovibrio oxamicus</name>
    <dbReference type="NCBI Taxonomy" id="32016"/>
    <lineage>
        <taxon>Bacteria</taxon>
        <taxon>Pseudomonadati</taxon>
        <taxon>Thermodesulfobacteriota</taxon>
        <taxon>Desulfovibrionia</taxon>
        <taxon>Desulfovibrionales</taxon>
        <taxon>Desulfovibrionaceae</taxon>
        <taxon>Nitratidesulfovibrio</taxon>
    </lineage>
</organism>
<feature type="domain" description="EAL" evidence="1">
    <location>
        <begin position="1"/>
        <end position="213"/>
    </location>
</feature>
<gene>
    <name evidence="3" type="ORF">FVW20_12820</name>
</gene>
<dbReference type="InterPro" id="IPR014408">
    <property type="entry name" value="dGMP_Pdiesterase_EAL/HD-GYP"/>
</dbReference>
<evidence type="ECO:0000313" key="3">
    <source>
        <dbReference type="EMBL" id="MBG3877869.1"/>
    </source>
</evidence>
<dbReference type="Gene3D" id="3.20.20.450">
    <property type="entry name" value="EAL domain"/>
    <property type="match status" value="1"/>
</dbReference>
<dbReference type="Pfam" id="PF00563">
    <property type="entry name" value="EAL"/>
    <property type="match status" value="1"/>
</dbReference>
<evidence type="ECO:0000259" key="2">
    <source>
        <dbReference type="PROSITE" id="PS51833"/>
    </source>
</evidence>
<dbReference type="PROSITE" id="PS51833">
    <property type="entry name" value="HDOD"/>
    <property type="match status" value="1"/>
</dbReference>
<comment type="caution">
    <text evidence="3">The sequence shown here is derived from an EMBL/GenBank/DDBJ whole genome shotgun (WGS) entry which is preliminary data.</text>
</comment>
<evidence type="ECO:0000259" key="1">
    <source>
        <dbReference type="PROSITE" id="PS50883"/>
    </source>
</evidence>
<dbReference type="PANTHER" id="PTHR33525:SF4">
    <property type="entry name" value="CYCLIC DI-GMP PHOSPHODIESTERASE CDGJ"/>
    <property type="match status" value="1"/>
</dbReference>
<dbReference type="SMART" id="SM00052">
    <property type="entry name" value="EAL"/>
    <property type="match status" value="1"/>
</dbReference>
<dbReference type="SUPFAM" id="SSF141868">
    <property type="entry name" value="EAL domain-like"/>
    <property type="match status" value="1"/>
</dbReference>
<protein>
    <submittedName>
        <fullName evidence="3">HDOD domain-containing protein</fullName>
    </submittedName>
</protein>
<keyword evidence="4" id="KW-1185">Reference proteome</keyword>
<dbReference type="PIRSF" id="PIRSF003180">
    <property type="entry name" value="DiGMPpdiest_YuxH"/>
    <property type="match status" value="1"/>
</dbReference>
<evidence type="ECO:0000313" key="4">
    <source>
        <dbReference type="Proteomes" id="UP001194469"/>
    </source>
</evidence>
<reference evidence="3 4" key="1">
    <citation type="submission" date="2019-08" db="EMBL/GenBank/DDBJ databases">
        <authorList>
            <person name="Luo N."/>
        </authorList>
    </citation>
    <scope>NUCLEOTIDE SEQUENCE [LARGE SCALE GENOMIC DNA]</scope>
    <source>
        <strain evidence="3 4">NCIMB 9442</strain>
    </source>
</reference>
<dbReference type="InterPro" id="IPR001633">
    <property type="entry name" value="EAL_dom"/>
</dbReference>
<accession>A0ABS0J5Y8</accession>
<sequence length="412" mass="44626">MQAQNPSQQPTIFIARQPIFDASGALWGHELLFRNSPSGPARIDDPDAATASVIADGYAIASETIPGVTPFLINFPEGLLLSGAAEVLPPDRCIPEILETVQPTPELVEALHTLKRAGYRLAVDDFVGQDQALPLLGLADIIKVDVLGVPPAELPALTVTLRKSHHAMLLAEKVENEAMFDQCRMLGYTLFQGYHFARPVIVPGRTLSSAQTSRLHLMQSLTGEADPHKLVRAVTVDPGLTYRLLRYINSAWFALLKEVTSIQQAASLLGFETLRKWLLVITLADAAGSAAPAEAMRLAVTRARFLELLCGLVRTCTHAPESMFLLGLLSQLDALLGIPMPVLLAHLPLDADFQAALSGEPSPMHDELQLAVLLERGAWDEALPLMAKLGFSPMDVAHSNIDAQVWASRILS</sequence>
<dbReference type="SUPFAM" id="SSF109604">
    <property type="entry name" value="HD-domain/PDEase-like"/>
    <property type="match status" value="1"/>
</dbReference>
<dbReference type="Proteomes" id="UP001194469">
    <property type="component" value="Unassembled WGS sequence"/>
</dbReference>
<dbReference type="PANTHER" id="PTHR33525">
    <property type="match status" value="1"/>
</dbReference>
<dbReference type="InterPro" id="IPR052340">
    <property type="entry name" value="RNase_Y/CdgJ"/>
</dbReference>
<dbReference type="Gene3D" id="1.10.3210.10">
    <property type="entry name" value="Hypothetical protein af1432"/>
    <property type="match status" value="1"/>
</dbReference>
<dbReference type="PROSITE" id="PS50883">
    <property type="entry name" value="EAL"/>
    <property type="match status" value="1"/>
</dbReference>
<dbReference type="RefSeq" id="WP_196609922.1">
    <property type="nucleotide sequence ID" value="NZ_VRYY01000398.1"/>
</dbReference>
<feature type="domain" description="HDOD" evidence="2">
    <location>
        <begin position="207"/>
        <end position="395"/>
    </location>
</feature>